<gene>
    <name evidence="9" type="ORF">M097_0616</name>
</gene>
<evidence type="ECO:0000256" key="1">
    <source>
        <dbReference type="ARBA" id="ARBA00006641"/>
    </source>
</evidence>
<evidence type="ECO:0000313" key="10">
    <source>
        <dbReference type="Proteomes" id="UP000028134"/>
    </source>
</evidence>
<dbReference type="Proteomes" id="UP000028134">
    <property type="component" value="Unassembled WGS sequence"/>
</dbReference>
<dbReference type="PANTHER" id="PTHR23402:SF1">
    <property type="entry name" value="PYROGLUTAMYL-PEPTIDASE I"/>
    <property type="match status" value="1"/>
</dbReference>
<dbReference type="GO" id="GO:0006508">
    <property type="term" value="P:proteolysis"/>
    <property type="evidence" value="ECO:0007669"/>
    <property type="project" value="UniProtKB-KW"/>
</dbReference>
<dbReference type="InterPro" id="IPR016125">
    <property type="entry name" value="Peptidase_C15-like"/>
</dbReference>
<dbReference type="AlphaFoldDB" id="A0A078RFD0"/>
<dbReference type="PANTHER" id="PTHR23402">
    <property type="entry name" value="PROTEASE FAMILY C15 PYROGLUTAMYL-PEPTIDASE I-RELATED"/>
    <property type="match status" value="1"/>
</dbReference>
<name>A0A078RFD0_PHOVU</name>
<accession>A0A078RFD0</accession>
<comment type="similarity">
    <text evidence="1">Belongs to the peptidase C15 family.</text>
</comment>
<keyword evidence="6" id="KW-0788">Thiol protease</keyword>
<evidence type="ECO:0000256" key="4">
    <source>
        <dbReference type="ARBA" id="ARBA00022670"/>
    </source>
</evidence>
<keyword evidence="5" id="KW-0378">Hydrolase</keyword>
<organism evidence="9 10">
    <name type="scientific">Phocaeicola vulgatus str. 3775 SL</name>
    <name type="common">B</name>
    <name type="synonym">iv</name>
    <dbReference type="NCBI Taxonomy" id="1339350"/>
    <lineage>
        <taxon>Bacteria</taxon>
        <taxon>Pseudomonadati</taxon>
        <taxon>Bacteroidota</taxon>
        <taxon>Bacteroidia</taxon>
        <taxon>Bacteroidales</taxon>
        <taxon>Bacteroidaceae</taxon>
        <taxon>Phocaeicola</taxon>
    </lineage>
</organism>
<dbReference type="PATRIC" id="fig|1339350.3.peg.594"/>
<dbReference type="SUPFAM" id="SSF53182">
    <property type="entry name" value="Pyrrolidone carboxyl peptidase (pyroglutamate aminopeptidase)"/>
    <property type="match status" value="1"/>
</dbReference>
<evidence type="ECO:0000256" key="2">
    <source>
        <dbReference type="ARBA" id="ARBA00019191"/>
    </source>
</evidence>
<dbReference type="Gene3D" id="3.40.630.20">
    <property type="entry name" value="Peptidase C15, pyroglutamyl peptidase I-like"/>
    <property type="match status" value="1"/>
</dbReference>
<evidence type="ECO:0000313" key="9">
    <source>
        <dbReference type="EMBL" id="KDS33451.1"/>
    </source>
</evidence>
<dbReference type="GO" id="GO:0016920">
    <property type="term" value="F:pyroglutamyl-peptidase activity"/>
    <property type="evidence" value="ECO:0007669"/>
    <property type="project" value="InterPro"/>
</dbReference>
<evidence type="ECO:0000256" key="6">
    <source>
        <dbReference type="ARBA" id="ARBA00022807"/>
    </source>
</evidence>
<keyword evidence="3" id="KW-0963">Cytoplasm</keyword>
<dbReference type="InterPro" id="IPR036440">
    <property type="entry name" value="Peptidase_C15-like_sf"/>
</dbReference>
<dbReference type="EMBL" id="JNHI01000002">
    <property type="protein sequence ID" value="KDS33451.1"/>
    <property type="molecule type" value="Genomic_DNA"/>
</dbReference>
<evidence type="ECO:0000256" key="8">
    <source>
        <dbReference type="ARBA" id="ARBA00031559"/>
    </source>
</evidence>
<evidence type="ECO:0000256" key="7">
    <source>
        <dbReference type="ARBA" id="ARBA00030836"/>
    </source>
</evidence>
<dbReference type="GO" id="GO:0005829">
    <property type="term" value="C:cytosol"/>
    <property type="evidence" value="ECO:0007669"/>
    <property type="project" value="InterPro"/>
</dbReference>
<sequence>MRILFTGFDPFGGEKINPAGEAVKMMKNEIQGAEILKLEVPTVFGKAGEVLKKAVEQYRPDAVVCVGQAGGRAAITPEMITVNIMDARIPDNAGNKPCHELIIKEGREAYFDCRMAVGGGETCAFVIIYPPLEGVRSPRSGIVKDTVQCRDRFAELDYQRLIGRVHSLSSFPFFAFSHLSRAARHSSNVGLTQENNSLSMGWR</sequence>
<evidence type="ECO:0000256" key="5">
    <source>
        <dbReference type="ARBA" id="ARBA00022801"/>
    </source>
</evidence>
<evidence type="ECO:0000256" key="3">
    <source>
        <dbReference type="ARBA" id="ARBA00022490"/>
    </source>
</evidence>
<reference evidence="9 10" key="1">
    <citation type="submission" date="2014-04" db="EMBL/GenBank/DDBJ databases">
        <authorList>
            <person name="Sears C."/>
            <person name="Carroll K."/>
            <person name="Sack B.R."/>
            <person name="Qadri F."/>
            <person name="Myers L.L."/>
            <person name="Chung G.-T."/>
            <person name="Escheverria P."/>
            <person name="Fraser C.M."/>
            <person name="Sadzewicz L."/>
            <person name="Shefchek K.A."/>
            <person name="Tallon L."/>
            <person name="Das S.P."/>
            <person name="Daugherty S."/>
            <person name="Mongodin E.F."/>
        </authorList>
    </citation>
    <scope>NUCLEOTIDE SEQUENCE [LARGE SCALE GENOMIC DNA]</scope>
    <source>
        <strain evidence="10">3775 SL(B) 10 (iv)</strain>
    </source>
</reference>
<dbReference type="Pfam" id="PF01470">
    <property type="entry name" value="Peptidase_C15"/>
    <property type="match status" value="1"/>
</dbReference>
<protein>
    <recommendedName>
        <fullName evidence="2">Pyrrolidone-carboxylate peptidase</fullName>
    </recommendedName>
    <alternativeName>
        <fullName evidence="7">5-oxoprolyl-peptidase</fullName>
    </alternativeName>
    <alternativeName>
        <fullName evidence="8">Pyroglutamyl-peptidase I</fullName>
    </alternativeName>
</protein>
<keyword evidence="4" id="KW-0645">Protease</keyword>
<comment type="caution">
    <text evidence="9">The sequence shown here is derived from an EMBL/GenBank/DDBJ whole genome shotgun (WGS) entry which is preliminary data.</text>
</comment>
<dbReference type="PRINTS" id="PR00706">
    <property type="entry name" value="PYROGLUPTASE"/>
</dbReference>
<proteinExistence type="inferred from homology"/>
<dbReference type="InterPro" id="IPR000816">
    <property type="entry name" value="Peptidase_C15"/>
</dbReference>
<dbReference type="CDD" id="cd00501">
    <property type="entry name" value="Peptidase_C15"/>
    <property type="match status" value="1"/>
</dbReference>